<reference evidence="3 4" key="1">
    <citation type="journal article" date="2022" name="Nat. Plants">
        <title>Genomes of leafy and leafless Platanthera orchids illuminate the evolution of mycoheterotrophy.</title>
        <authorList>
            <person name="Li M.H."/>
            <person name="Liu K.W."/>
            <person name="Li Z."/>
            <person name="Lu H.C."/>
            <person name="Ye Q.L."/>
            <person name="Zhang D."/>
            <person name="Wang J.Y."/>
            <person name="Li Y.F."/>
            <person name="Zhong Z.M."/>
            <person name="Liu X."/>
            <person name="Yu X."/>
            <person name="Liu D.K."/>
            <person name="Tu X.D."/>
            <person name="Liu B."/>
            <person name="Hao Y."/>
            <person name="Liao X.Y."/>
            <person name="Jiang Y.T."/>
            <person name="Sun W.H."/>
            <person name="Chen J."/>
            <person name="Chen Y.Q."/>
            <person name="Ai Y."/>
            <person name="Zhai J.W."/>
            <person name="Wu S.S."/>
            <person name="Zhou Z."/>
            <person name="Hsiao Y.Y."/>
            <person name="Wu W.L."/>
            <person name="Chen Y.Y."/>
            <person name="Lin Y.F."/>
            <person name="Hsu J.L."/>
            <person name="Li C.Y."/>
            <person name="Wang Z.W."/>
            <person name="Zhao X."/>
            <person name="Zhong W.Y."/>
            <person name="Ma X.K."/>
            <person name="Ma L."/>
            <person name="Huang J."/>
            <person name="Chen G.Z."/>
            <person name="Huang M.Z."/>
            <person name="Huang L."/>
            <person name="Peng D.H."/>
            <person name="Luo Y.B."/>
            <person name="Zou S.Q."/>
            <person name="Chen S.P."/>
            <person name="Lan S."/>
            <person name="Tsai W.C."/>
            <person name="Van de Peer Y."/>
            <person name="Liu Z.J."/>
        </authorList>
    </citation>
    <scope>NUCLEOTIDE SEQUENCE [LARGE SCALE GENOMIC DNA]</scope>
    <source>
        <strain evidence="3">Lor288</strain>
    </source>
</reference>
<dbReference type="Pfam" id="PF00076">
    <property type="entry name" value="RRM_1"/>
    <property type="match status" value="1"/>
</dbReference>
<accession>A0ABR2M0F5</accession>
<evidence type="ECO:0000259" key="2">
    <source>
        <dbReference type="Pfam" id="PF00076"/>
    </source>
</evidence>
<dbReference type="Proteomes" id="UP001412067">
    <property type="component" value="Unassembled WGS sequence"/>
</dbReference>
<name>A0ABR2M0F5_9ASPA</name>
<dbReference type="InterPro" id="IPR035979">
    <property type="entry name" value="RBD_domain_sf"/>
</dbReference>
<protein>
    <recommendedName>
        <fullName evidence="2">RRM domain-containing protein</fullName>
    </recommendedName>
</protein>
<dbReference type="Gene3D" id="3.30.70.330">
    <property type="match status" value="1"/>
</dbReference>
<dbReference type="PANTHER" id="PTHR10501">
    <property type="entry name" value="U1 SMALL NUCLEAR RIBONUCLEOPROTEIN A/U2 SMALL NUCLEAR RIBONUCLEOPROTEIN B"/>
    <property type="match status" value="1"/>
</dbReference>
<keyword evidence="1" id="KW-0694">RNA-binding</keyword>
<evidence type="ECO:0000313" key="4">
    <source>
        <dbReference type="Proteomes" id="UP001412067"/>
    </source>
</evidence>
<organism evidence="3 4">
    <name type="scientific">Platanthera guangdongensis</name>
    <dbReference type="NCBI Taxonomy" id="2320717"/>
    <lineage>
        <taxon>Eukaryota</taxon>
        <taxon>Viridiplantae</taxon>
        <taxon>Streptophyta</taxon>
        <taxon>Embryophyta</taxon>
        <taxon>Tracheophyta</taxon>
        <taxon>Spermatophyta</taxon>
        <taxon>Magnoliopsida</taxon>
        <taxon>Liliopsida</taxon>
        <taxon>Asparagales</taxon>
        <taxon>Orchidaceae</taxon>
        <taxon>Orchidoideae</taxon>
        <taxon>Orchideae</taxon>
        <taxon>Orchidinae</taxon>
        <taxon>Platanthera</taxon>
    </lineage>
</organism>
<dbReference type="InterPro" id="IPR000504">
    <property type="entry name" value="RRM_dom"/>
</dbReference>
<gene>
    <name evidence="3" type="ORF">KSP40_PGU020078</name>
</gene>
<sequence>MTCWGDFWIHGSHQIQKSEKAAVNSRPCSTLFIANLGPTCTEAELEQVLSKFSGFRTLKMKGRSGMPVAFADFEFKSLKLDTLHPPITEFWTLSLFLTPGQTFKGILFQDVESSAAALESLRGTTIGSSDRGEIHIEYYIFPFLLWIDALYSLP</sequence>
<evidence type="ECO:0000256" key="1">
    <source>
        <dbReference type="ARBA" id="ARBA00022884"/>
    </source>
</evidence>
<comment type="caution">
    <text evidence="3">The sequence shown here is derived from an EMBL/GenBank/DDBJ whole genome shotgun (WGS) entry which is preliminary data.</text>
</comment>
<keyword evidence="4" id="KW-1185">Reference proteome</keyword>
<proteinExistence type="predicted"/>
<dbReference type="SUPFAM" id="SSF54928">
    <property type="entry name" value="RNA-binding domain, RBD"/>
    <property type="match status" value="1"/>
</dbReference>
<evidence type="ECO:0000313" key="3">
    <source>
        <dbReference type="EMBL" id="KAK8955496.1"/>
    </source>
</evidence>
<dbReference type="EMBL" id="JBBWWR010000013">
    <property type="protein sequence ID" value="KAK8955496.1"/>
    <property type="molecule type" value="Genomic_DNA"/>
</dbReference>
<dbReference type="InterPro" id="IPR012677">
    <property type="entry name" value="Nucleotide-bd_a/b_plait_sf"/>
</dbReference>
<feature type="domain" description="RRM" evidence="2">
    <location>
        <begin position="31"/>
        <end position="74"/>
    </location>
</feature>